<dbReference type="GO" id="GO:0006508">
    <property type="term" value="P:proteolysis"/>
    <property type="evidence" value="ECO:0007669"/>
    <property type="project" value="InterPro"/>
</dbReference>
<feature type="compositionally biased region" description="Basic and acidic residues" evidence="1">
    <location>
        <begin position="7"/>
        <end position="16"/>
    </location>
</feature>
<name>A0A250VW57_STROL</name>
<evidence type="ECO:0000259" key="2">
    <source>
        <dbReference type="Pfam" id="PF03572"/>
    </source>
</evidence>
<protein>
    <submittedName>
        <fullName evidence="3">Peptidase</fullName>
    </submittedName>
</protein>
<gene>
    <name evidence="3" type="ORF">SO3561_09927</name>
</gene>
<dbReference type="InterPro" id="IPR029045">
    <property type="entry name" value="ClpP/crotonase-like_dom_sf"/>
</dbReference>
<reference evidence="4" key="1">
    <citation type="submission" date="2017-05" db="EMBL/GenBank/DDBJ databases">
        <title>Streptomyces olivochromogenes NBRC 3561 whole genome shotgun sequence.</title>
        <authorList>
            <person name="Dohra H."/>
            <person name="Kodani S."/>
        </authorList>
    </citation>
    <scope>NUCLEOTIDE SEQUENCE [LARGE SCALE GENOMIC DNA]</scope>
    <source>
        <strain evidence="4">NBRC 3561</strain>
    </source>
</reference>
<comment type="caution">
    <text evidence="3">The sequence shown here is derived from an EMBL/GenBank/DDBJ whole genome shotgun (WGS) entry which is preliminary data.</text>
</comment>
<dbReference type="Proteomes" id="UP000217446">
    <property type="component" value="Unassembled WGS sequence"/>
</dbReference>
<feature type="region of interest" description="Disordered" evidence="1">
    <location>
        <begin position="1"/>
        <end position="29"/>
    </location>
</feature>
<dbReference type="SUPFAM" id="SSF52096">
    <property type="entry name" value="ClpP/crotonase"/>
    <property type="match status" value="1"/>
</dbReference>
<dbReference type="GO" id="GO:0008236">
    <property type="term" value="F:serine-type peptidase activity"/>
    <property type="evidence" value="ECO:0007669"/>
    <property type="project" value="InterPro"/>
</dbReference>
<dbReference type="PANTHER" id="PTHR11261:SF3">
    <property type="entry name" value="RETINOL-BINDING PROTEIN 3"/>
    <property type="match status" value="1"/>
</dbReference>
<dbReference type="AlphaFoldDB" id="A0A250VW57"/>
<dbReference type="EMBL" id="BDQI01000051">
    <property type="protein sequence ID" value="GAX58354.1"/>
    <property type="molecule type" value="Genomic_DNA"/>
</dbReference>
<evidence type="ECO:0000313" key="3">
    <source>
        <dbReference type="EMBL" id="GAX58354.1"/>
    </source>
</evidence>
<evidence type="ECO:0000256" key="1">
    <source>
        <dbReference type="SAM" id="MobiDB-lite"/>
    </source>
</evidence>
<dbReference type="Gene3D" id="3.90.226.10">
    <property type="entry name" value="2-enoyl-CoA Hydratase, Chain A, domain 1"/>
    <property type="match status" value="1"/>
</dbReference>
<sequence>MAYAKRARNDPTDPGRHTHPQPVRVQPAPDRFRYTGPVAVLTGGETYSAGETLTQALIQRPARTVRIGQNTQGVFSDVLERILPNGWTFGLPNEEYLTPSGGKTFDGEGIPPDIRAGNFVQEITKGTYDSAFAEALAAIRCQTE</sequence>
<keyword evidence="4" id="KW-1185">Reference proteome</keyword>
<dbReference type="Pfam" id="PF03572">
    <property type="entry name" value="Peptidase_S41"/>
    <property type="match status" value="1"/>
</dbReference>
<accession>A0A250VW57</accession>
<dbReference type="InterPro" id="IPR005151">
    <property type="entry name" value="Tail-specific_protease"/>
</dbReference>
<proteinExistence type="predicted"/>
<organism evidence="3 4">
    <name type="scientific">Streptomyces olivochromogenes</name>
    <dbReference type="NCBI Taxonomy" id="1963"/>
    <lineage>
        <taxon>Bacteria</taxon>
        <taxon>Bacillati</taxon>
        <taxon>Actinomycetota</taxon>
        <taxon>Actinomycetes</taxon>
        <taxon>Kitasatosporales</taxon>
        <taxon>Streptomycetaceae</taxon>
        <taxon>Streptomyces</taxon>
    </lineage>
</organism>
<feature type="domain" description="Tail specific protease" evidence="2">
    <location>
        <begin position="22"/>
        <end position="115"/>
    </location>
</feature>
<evidence type="ECO:0000313" key="4">
    <source>
        <dbReference type="Proteomes" id="UP000217446"/>
    </source>
</evidence>
<dbReference type="PANTHER" id="PTHR11261">
    <property type="entry name" value="INTERPHOTORECEPTOR RETINOID-BINDING PROTEIN"/>
    <property type="match status" value="1"/>
</dbReference>